<feature type="compositionally biased region" description="Basic residues" evidence="1">
    <location>
        <begin position="195"/>
        <end position="204"/>
    </location>
</feature>
<feature type="compositionally biased region" description="Basic and acidic residues" evidence="1">
    <location>
        <begin position="125"/>
        <end position="136"/>
    </location>
</feature>
<evidence type="ECO:0000313" key="4">
    <source>
        <dbReference type="Proteomes" id="UP000245207"/>
    </source>
</evidence>
<name>A0A2U1LSG5_ARTAN</name>
<reference evidence="3 4" key="1">
    <citation type="journal article" date="2018" name="Mol. Plant">
        <title>The genome of Artemisia annua provides insight into the evolution of Asteraceae family and artemisinin biosynthesis.</title>
        <authorList>
            <person name="Shen Q."/>
            <person name="Zhang L."/>
            <person name="Liao Z."/>
            <person name="Wang S."/>
            <person name="Yan T."/>
            <person name="Shi P."/>
            <person name="Liu M."/>
            <person name="Fu X."/>
            <person name="Pan Q."/>
            <person name="Wang Y."/>
            <person name="Lv Z."/>
            <person name="Lu X."/>
            <person name="Zhang F."/>
            <person name="Jiang W."/>
            <person name="Ma Y."/>
            <person name="Chen M."/>
            <person name="Hao X."/>
            <person name="Li L."/>
            <person name="Tang Y."/>
            <person name="Lv G."/>
            <person name="Zhou Y."/>
            <person name="Sun X."/>
            <person name="Brodelius P.E."/>
            <person name="Rose J.K.C."/>
            <person name="Tang K."/>
        </authorList>
    </citation>
    <scope>NUCLEOTIDE SEQUENCE [LARGE SCALE GENOMIC DNA]</scope>
    <source>
        <strain evidence="4">cv. Huhao1</strain>
        <tissue evidence="3">Leaf</tissue>
    </source>
</reference>
<dbReference type="SMART" id="SM01054">
    <property type="entry name" value="CaM_binding"/>
    <property type="match status" value="1"/>
</dbReference>
<dbReference type="STRING" id="35608.A0A2U1LSG5"/>
<proteinExistence type="predicted"/>
<accession>A0A2U1LSG5</accession>
<protein>
    <submittedName>
        <fullName evidence="3">Calmodulin-binding protein</fullName>
    </submittedName>
</protein>
<feature type="compositionally biased region" description="Basic and acidic residues" evidence="1">
    <location>
        <begin position="309"/>
        <end position="320"/>
    </location>
</feature>
<comment type="caution">
    <text evidence="3">The sequence shown here is derived from an EMBL/GenBank/DDBJ whole genome shotgun (WGS) entry which is preliminary data.</text>
</comment>
<feature type="compositionally biased region" description="Acidic residues" evidence="1">
    <location>
        <begin position="287"/>
        <end position="308"/>
    </location>
</feature>
<gene>
    <name evidence="3" type="ORF">CTI12_AA459140</name>
</gene>
<dbReference type="PANTHER" id="PTHR33349:SF41">
    <property type="entry name" value="EMB|CAB62594.1"/>
    <property type="match status" value="1"/>
</dbReference>
<feature type="domain" description="Calmodulin-binding" evidence="2">
    <location>
        <begin position="287"/>
        <end position="397"/>
    </location>
</feature>
<dbReference type="InterPro" id="IPR012417">
    <property type="entry name" value="CaM-bd_dom_pln"/>
</dbReference>
<dbReference type="Proteomes" id="UP000245207">
    <property type="component" value="Unassembled WGS sequence"/>
</dbReference>
<sequence>MVTRFCLVSGFKPSLVIMATQIKKIPENRNTTRTSVTISGPAYMVAVGGSPRGAKAKPRKKTIKNSQLPVAEEYRNVLPRYLRPSTSSCHDRCKHGMTDDTLELKRPTRRLGSRKMPVVKNRGKRTVDPLDGEKKTKTTPKHSSNPKIRTPTQPVKVNKQEPSKKVGASKHNLPTKRKPTNHVTTKPNSAERASPKPRNHKLVSRQKDQTKMTKEKLKQLIAKKVQEKTKMQFPDAETAEFVTPTVEMIESLTALTAESTNLHNSESSHSSSKEQVSRSDTEHADNEDVTVCEDDYEMETSEDNEEGGMEVKFRRGRVLELEPEDNGPKKLKFRRGRVLDNGQDNDSEKVTLKHQEQEEKEAQELLNRVIEETATKLAEDMKTKVGALVGAFETVISLQPSSDDK</sequence>
<feature type="region of interest" description="Disordered" evidence="1">
    <location>
        <begin position="259"/>
        <end position="358"/>
    </location>
</feature>
<dbReference type="PANTHER" id="PTHR33349">
    <property type="entry name" value="EMB|CAB62594.1"/>
    <property type="match status" value="1"/>
</dbReference>
<evidence type="ECO:0000313" key="3">
    <source>
        <dbReference type="EMBL" id="PWA51940.1"/>
    </source>
</evidence>
<dbReference type="EMBL" id="PKPP01007976">
    <property type="protein sequence ID" value="PWA51940.1"/>
    <property type="molecule type" value="Genomic_DNA"/>
</dbReference>
<evidence type="ECO:0000259" key="2">
    <source>
        <dbReference type="SMART" id="SM01054"/>
    </source>
</evidence>
<feature type="compositionally biased region" description="Basic and acidic residues" evidence="1">
    <location>
        <begin position="346"/>
        <end position="358"/>
    </location>
</feature>
<organism evidence="3 4">
    <name type="scientific">Artemisia annua</name>
    <name type="common">Sweet wormwood</name>
    <dbReference type="NCBI Taxonomy" id="35608"/>
    <lineage>
        <taxon>Eukaryota</taxon>
        <taxon>Viridiplantae</taxon>
        <taxon>Streptophyta</taxon>
        <taxon>Embryophyta</taxon>
        <taxon>Tracheophyta</taxon>
        <taxon>Spermatophyta</taxon>
        <taxon>Magnoliopsida</taxon>
        <taxon>eudicotyledons</taxon>
        <taxon>Gunneridae</taxon>
        <taxon>Pentapetalae</taxon>
        <taxon>asterids</taxon>
        <taxon>campanulids</taxon>
        <taxon>Asterales</taxon>
        <taxon>Asteraceae</taxon>
        <taxon>Asteroideae</taxon>
        <taxon>Anthemideae</taxon>
        <taxon>Artemisiinae</taxon>
        <taxon>Artemisia</taxon>
    </lineage>
</organism>
<feature type="compositionally biased region" description="Polar residues" evidence="1">
    <location>
        <begin position="141"/>
        <end position="155"/>
    </location>
</feature>
<feature type="compositionally biased region" description="Low complexity" evidence="1">
    <location>
        <begin position="259"/>
        <end position="270"/>
    </location>
</feature>
<dbReference type="OrthoDB" id="766386at2759"/>
<dbReference type="GO" id="GO:0005516">
    <property type="term" value="F:calmodulin binding"/>
    <property type="evidence" value="ECO:0007669"/>
    <property type="project" value="InterPro"/>
</dbReference>
<keyword evidence="4" id="KW-1185">Reference proteome</keyword>
<dbReference type="AlphaFoldDB" id="A0A2U1LSG5"/>
<feature type="region of interest" description="Disordered" evidence="1">
    <location>
        <begin position="103"/>
        <end position="213"/>
    </location>
</feature>
<evidence type="ECO:0000256" key="1">
    <source>
        <dbReference type="SAM" id="MobiDB-lite"/>
    </source>
</evidence>
<feature type="compositionally biased region" description="Basic and acidic residues" evidence="1">
    <location>
        <begin position="271"/>
        <end position="286"/>
    </location>
</feature>
<dbReference type="Pfam" id="PF07839">
    <property type="entry name" value="CaM_binding"/>
    <property type="match status" value="1"/>
</dbReference>